<evidence type="ECO:0008006" key="4">
    <source>
        <dbReference type="Google" id="ProtNLM"/>
    </source>
</evidence>
<accession>A0AA39HK59</accession>
<feature type="transmembrane region" description="Helical" evidence="1">
    <location>
        <begin position="56"/>
        <end position="76"/>
    </location>
</feature>
<gene>
    <name evidence="2" type="ORF">QR680_018737</name>
</gene>
<keyword evidence="3" id="KW-1185">Reference proteome</keyword>
<feature type="transmembrane region" description="Helical" evidence="1">
    <location>
        <begin position="108"/>
        <end position="130"/>
    </location>
</feature>
<keyword evidence="1" id="KW-1133">Transmembrane helix</keyword>
<protein>
    <recommendedName>
        <fullName evidence="4">G-protein coupled receptors family 1 profile domain-containing protein</fullName>
    </recommendedName>
</protein>
<dbReference type="AlphaFoldDB" id="A0AA39HK59"/>
<proteinExistence type="predicted"/>
<keyword evidence="1" id="KW-0812">Transmembrane</keyword>
<sequence>MNVTQEEDCRCQEGVFPSDPIPQMTVACIDFVLISVVLWASYHVDKKDLCRMYTLWLYLSHAPFDLAMLIMSFLQMNGIVDNTGRLYTDSSNLVPLIGKLFQDIASQVYRILALLMVFITYTSYRFPFFYQKIFKQSRRLRIFLSGFIFIVIEAVLSNTVTLTDMENISPTWNVISLTIMYMLQAFGTVPIAIMIVLYFVAIHTIVTYAKNKARRGESTRNQRRQLLSVILYSTSPNILLLPLFMANVLIIIMDLNKDLSDGPLMNVYLFTVKLMRYCNHIRIPVITISTFAAFAPYRSVLIARKRRSDYITRVMTVSRATPPSFSSAPTTPITRSST</sequence>
<reference evidence="2" key="1">
    <citation type="submission" date="2023-06" db="EMBL/GenBank/DDBJ databases">
        <title>Genomic analysis of the entomopathogenic nematode Steinernema hermaphroditum.</title>
        <authorList>
            <person name="Schwarz E.M."/>
            <person name="Heppert J.K."/>
            <person name="Baniya A."/>
            <person name="Schwartz H.T."/>
            <person name="Tan C.-H."/>
            <person name="Antoshechkin I."/>
            <person name="Sternberg P.W."/>
            <person name="Goodrich-Blair H."/>
            <person name="Dillman A.R."/>
        </authorList>
    </citation>
    <scope>NUCLEOTIDE SEQUENCE</scope>
    <source>
        <strain evidence="2">PS9179</strain>
        <tissue evidence="2">Whole animal</tissue>
    </source>
</reference>
<comment type="caution">
    <text evidence="2">The sequence shown here is derived from an EMBL/GenBank/DDBJ whole genome shotgun (WGS) entry which is preliminary data.</text>
</comment>
<organism evidence="2 3">
    <name type="scientific">Steinernema hermaphroditum</name>
    <dbReference type="NCBI Taxonomy" id="289476"/>
    <lineage>
        <taxon>Eukaryota</taxon>
        <taxon>Metazoa</taxon>
        <taxon>Ecdysozoa</taxon>
        <taxon>Nematoda</taxon>
        <taxon>Chromadorea</taxon>
        <taxon>Rhabditida</taxon>
        <taxon>Tylenchina</taxon>
        <taxon>Panagrolaimomorpha</taxon>
        <taxon>Strongyloidoidea</taxon>
        <taxon>Steinernematidae</taxon>
        <taxon>Steinernema</taxon>
    </lineage>
</organism>
<name>A0AA39HK59_9BILA</name>
<evidence type="ECO:0000313" key="3">
    <source>
        <dbReference type="Proteomes" id="UP001175271"/>
    </source>
</evidence>
<dbReference type="Proteomes" id="UP001175271">
    <property type="component" value="Unassembled WGS sequence"/>
</dbReference>
<feature type="transmembrane region" description="Helical" evidence="1">
    <location>
        <begin position="281"/>
        <end position="303"/>
    </location>
</feature>
<feature type="transmembrane region" description="Helical" evidence="1">
    <location>
        <begin position="24"/>
        <end position="44"/>
    </location>
</feature>
<dbReference type="EMBL" id="JAUCMV010000004">
    <property type="protein sequence ID" value="KAK0406691.1"/>
    <property type="molecule type" value="Genomic_DNA"/>
</dbReference>
<feature type="transmembrane region" description="Helical" evidence="1">
    <location>
        <begin position="142"/>
        <end position="161"/>
    </location>
</feature>
<evidence type="ECO:0000313" key="2">
    <source>
        <dbReference type="EMBL" id="KAK0406691.1"/>
    </source>
</evidence>
<feature type="transmembrane region" description="Helical" evidence="1">
    <location>
        <begin position="229"/>
        <end position="253"/>
    </location>
</feature>
<evidence type="ECO:0000256" key="1">
    <source>
        <dbReference type="SAM" id="Phobius"/>
    </source>
</evidence>
<keyword evidence="1" id="KW-0472">Membrane</keyword>
<feature type="transmembrane region" description="Helical" evidence="1">
    <location>
        <begin position="181"/>
        <end position="208"/>
    </location>
</feature>